<dbReference type="Proteomes" id="UP000283509">
    <property type="component" value="Unassembled WGS sequence"/>
</dbReference>
<keyword evidence="3" id="KW-1185">Reference proteome</keyword>
<accession>A0A3R7Q5X4</accession>
<feature type="transmembrane region" description="Helical" evidence="1">
    <location>
        <begin position="780"/>
        <end position="799"/>
    </location>
</feature>
<feature type="transmembrane region" description="Helical" evidence="1">
    <location>
        <begin position="688"/>
        <end position="705"/>
    </location>
</feature>
<feature type="transmembrane region" description="Helical" evidence="1">
    <location>
        <begin position="572"/>
        <end position="592"/>
    </location>
</feature>
<feature type="transmembrane region" description="Helical" evidence="1">
    <location>
        <begin position="655"/>
        <end position="676"/>
    </location>
</feature>
<evidence type="ECO:0000313" key="3">
    <source>
        <dbReference type="Proteomes" id="UP000283509"/>
    </source>
</evidence>
<comment type="caution">
    <text evidence="2">The sequence shown here is derived from an EMBL/GenBank/DDBJ whole genome shotgun (WGS) entry which is preliminary data.</text>
</comment>
<feature type="transmembrane region" description="Helical" evidence="1">
    <location>
        <begin position="121"/>
        <end position="143"/>
    </location>
</feature>
<reference evidence="2 3" key="2">
    <citation type="submission" date="2019-01" db="EMBL/GenBank/DDBJ databases">
        <title>The decoding of complex shrimp genome reveals the adaptation for benthos swimmer, frequently molting mechanism and breeding impact on genome.</title>
        <authorList>
            <person name="Sun Y."/>
            <person name="Gao Y."/>
            <person name="Yu Y."/>
        </authorList>
    </citation>
    <scope>NUCLEOTIDE SEQUENCE [LARGE SCALE GENOMIC DNA]</scope>
    <source>
        <tissue evidence="2">Muscle</tissue>
    </source>
</reference>
<gene>
    <name evidence="2" type="ORF">C7M84_012411</name>
</gene>
<protein>
    <submittedName>
        <fullName evidence="2">Uncharacterized protein</fullName>
    </submittedName>
</protein>
<feature type="transmembrane region" description="Helical" evidence="1">
    <location>
        <begin position="225"/>
        <end position="243"/>
    </location>
</feature>
<keyword evidence="1" id="KW-1133">Transmembrane helix</keyword>
<dbReference type="EMBL" id="QCYY01002567">
    <property type="protein sequence ID" value="ROT69403.1"/>
    <property type="molecule type" value="Genomic_DNA"/>
</dbReference>
<feature type="transmembrane region" description="Helical" evidence="1">
    <location>
        <begin position="438"/>
        <end position="457"/>
    </location>
</feature>
<keyword evidence="1" id="KW-0812">Transmembrane</keyword>
<reference evidence="2 3" key="1">
    <citation type="submission" date="2018-04" db="EMBL/GenBank/DDBJ databases">
        <authorList>
            <person name="Zhang X."/>
            <person name="Yuan J."/>
            <person name="Li F."/>
            <person name="Xiang J."/>
        </authorList>
    </citation>
    <scope>NUCLEOTIDE SEQUENCE [LARGE SCALE GENOMIC DNA]</scope>
    <source>
        <tissue evidence="2">Muscle</tissue>
    </source>
</reference>
<sequence length="875" mass="95289">MADARHRTRVMRETPRLASGLLPAGNALLVLSSTLGLRRRAPRGITPCLSRAPAITHYRSFLSSPCPSPHLSSSPPPVLLCCSPSSLSSPSLPLSSLLSLYLPAVSAPSPLSPLLLLSRGVLGLPIPLSLFSLFFVASLSYILSSLSSALFFSLVAFSPSCLPPSSPLFFSLSGTRRSLCSSFPLLIFPLSPSFRILPASFLLALSSPFPSSSPSSSFCYSFPPPLLLSFGSFFIFLFLAPSSTYPSPSPLPVRFLPLFPLPPPLLSWRSLASLSLSLPSHPVPLPISSPSSSLCFQYGVLCASHFLLLLSSFYSSIVLCHVPYSPRPCFRGVLFFGFLIPYPHLPRPLPNFLCLSLLLPWRFLWPPKPFPSPLVLCHFPLALPAFRALFFGLPFLFPSLLCLFLPPCLFVAVLAPSSPSDPPCHFLLSSLLSWPVSFRPPLPLPSFLPFLSLLLSWRSYNASSSPSISLRPLPISSPLLLSFFGPLPLPSLTTRPLPFPLLSCFRWRSLASPFPHPPRPLPFPLLSCFLRVACFLLGLVPSLSPPVFSFFAILPHPLPAFSAFSWPQLPLTLSPALLSAILLYSLLLSCGVPSFEASFPLSSSPAILSSPCLCCGSYGLFPLPSLSPRPLHFLSSLPAFVWRSWPRSISLSPRSVLSVPLVDFLSFLACFSWASFLRLFPSLLPPRILISDFPLLSLLFVAVPWSSPSFPSHSFLFSSFLSISSPLPLIFFRGVSFLALPISSVSARPLPFPLLSLLSWLFFFSALLFFLRFVSFLSPLVLFCHFLLSLLFVAFFLASPSLSPRPLPFPLLSPAFVAFFGSCPFPSPPASSGHFSAPLLAFVAFLEPPLPLPVVLLPFPLLLPAFVAFFGHPLP</sequence>
<feature type="transmembrane region" description="Helical" evidence="1">
    <location>
        <begin position="182"/>
        <end position="205"/>
    </location>
</feature>
<feature type="transmembrane region" description="Helical" evidence="1">
    <location>
        <begin position="752"/>
        <end position="774"/>
    </location>
</feature>
<evidence type="ECO:0000313" key="2">
    <source>
        <dbReference type="EMBL" id="ROT69403.1"/>
    </source>
</evidence>
<organism evidence="2 3">
    <name type="scientific">Penaeus vannamei</name>
    <name type="common">Whiteleg shrimp</name>
    <name type="synonym">Litopenaeus vannamei</name>
    <dbReference type="NCBI Taxonomy" id="6689"/>
    <lineage>
        <taxon>Eukaryota</taxon>
        <taxon>Metazoa</taxon>
        <taxon>Ecdysozoa</taxon>
        <taxon>Arthropoda</taxon>
        <taxon>Crustacea</taxon>
        <taxon>Multicrustacea</taxon>
        <taxon>Malacostraca</taxon>
        <taxon>Eumalacostraca</taxon>
        <taxon>Eucarida</taxon>
        <taxon>Decapoda</taxon>
        <taxon>Dendrobranchiata</taxon>
        <taxon>Penaeoidea</taxon>
        <taxon>Penaeidae</taxon>
        <taxon>Penaeus</taxon>
    </lineage>
</organism>
<name>A0A3R7Q5X4_PENVA</name>
<feature type="transmembrane region" description="Helical" evidence="1">
    <location>
        <begin position="850"/>
        <end position="871"/>
    </location>
</feature>
<dbReference type="AlphaFoldDB" id="A0A3R7Q5X4"/>
<feature type="transmembrane region" description="Helical" evidence="1">
    <location>
        <begin position="149"/>
        <end position="170"/>
    </location>
</feature>
<feature type="transmembrane region" description="Helical" evidence="1">
    <location>
        <begin position="717"/>
        <end position="740"/>
    </location>
</feature>
<evidence type="ECO:0000256" key="1">
    <source>
        <dbReference type="SAM" id="Phobius"/>
    </source>
</evidence>
<proteinExistence type="predicted"/>
<keyword evidence="1" id="KW-0472">Membrane</keyword>
<feature type="transmembrane region" description="Helical" evidence="1">
    <location>
        <begin position="397"/>
        <end position="418"/>
    </location>
</feature>